<keyword evidence="3 8" id="KW-0813">Transport</keyword>
<dbReference type="PANTHER" id="PTHR34295:SF4">
    <property type="entry name" value="BIOTIN TRANSPORTER BIOY-RELATED"/>
    <property type="match status" value="1"/>
</dbReference>
<dbReference type="InterPro" id="IPR003784">
    <property type="entry name" value="BioY"/>
</dbReference>
<dbReference type="STRING" id="71999.KPaMU14_06240"/>
<evidence type="ECO:0000256" key="2">
    <source>
        <dbReference type="ARBA" id="ARBA00010692"/>
    </source>
</evidence>
<evidence type="ECO:0000256" key="1">
    <source>
        <dbReference type="ARBA" id="ARBA00004651"/>
    </source>
</evidence>
<evidence type="ECO:0000256" key="6">
    <source>
        <dbReference type="ARBA" id="ARBA00022989"/>
    </source>
</evidence>
<dbReference type="EMBL" id="ANHZ02000001">
    <property type="protein sequence ID" value="EME37821.1"/>
    <property type="molecule type" value="Genomic_DNA"/>
</dbReference>
<name>M2XFE3_9MICC</name>
<feature type="transmembrane region" description="Helical" evidence="9">
    <location>
        <begin position="64"/>
        <end position="81"/>
    </location>
</feature>
<feature type="transmembrane region" description="Helical" evidence="9">
    <location>
        <begin position="189"/>
        <end position="209"/>
    </location>
</feature>
<evidence type="ECO:0000256" key="3">
    <source>
        <dbReference type="ARBA" id="ARBA00022448"/>
    </source>
</evidence>
<proteinExistence type="inferred from homology"/>
<reference evidence="10 11" key="1">
    <citation type="journal article" date="2014" name="Genome Announc.">
        <title>Draft Genome Sequence of Kocuria palustris PEL.</title>
        <authorList>
            <person name="Sharma G."/>
            <person name="Khatri I."/>
            <person name="Subramanian S."/>
        </authorList>
    </citation>
    <scope>NUCLEOTIDE SEQUENCE [LARGE SCALE GENOMIC DNA]</scope>
    <source>
        <strain evidence="10 11">PEL</strain>
    </source>
</reference>
<comment type="subcellular location">
    <subcellularLocation>
        <location evidence="1 8">Cell membrane</location>
        <topology evidence="1 8">Multi-pass membrane protein</topology>
    </subcellularLocation>
</comment>
<comment type="similarity">
    <text evidence="2 8">Belongs to the BioY family.</text>
</comment>
<keyword evidence="11" id="KW-1185">Reference proteome</keyword>
<dbReference type="RefSeq" id="WP_006213164.1">
    <property type="nucleotide sequence ID" value="NZ_ANHZ02000001.1"/>
</dbReference>
<keyword evidence="4 8" id="KW-1003">Cell membrane</keyword>
<feature type="transmembrane region" description="Helical" evidence="9">
    <location>
        <begin position="149"/>
        <end position="169"/>
    </location>
</feature>
<feature type="transmembrane region" description="Helical" evidence="9">
    <location>
        <begin position="39"/>
        <end position="58"/>
    </location>
</feature>
<evidence type="ECO:0000256" key="9">
    <source>
        <dbReference type="SAM" id="Phobius"/>
    </source>
</evidence>
<gene>
    <name evidence="10" type="ORF">C884_00016</name>
</gene>
<evidence type="ECO:0000256" key="4">
    <source>
        <dbReference type="ARBA" id="ARBA00022475"/>
    </source>
</evidence>
<evidence type="ECO:0000313" key="11">
    <source>
        <dbReference type="Proteomes" id="UP000009877"/>
    </source>
</evidence>
<dbReference type="PIRSF" id="PIRSF016661">
    <property type="entry name" value="BioY"/>
    <property type="match status" value="1"/>
</dbReference>
<evidence type="ECO:0000256" key="5">
    <source>
        <dbReference type="ARBA" id="ARBA00022692"/>
    </source>
</evidence>
<keyword evidence="6 9" id="KW-1133">Transmembrane helix</keyword>
<dbReference type="Gene3D" id="1.10.1760.20">
    <property type="match status" value="1"/>
</dbReference>
<keyword evidence="7 8" id="KW-0472">Membrane</keyword>
<dbReference type="Proteomes" id="UP000009877">
    <property type="component" value="Unassembled WGS sequence"/>
</dbReference>
<comment type="caution">
    <text evidence="10">The sequence shown here is derived from an EMBL/GenBank/DDBJ whole genome shotgun (WGS) entry which is preliminary data.</text>
</comment>
<dbReference type="GO" id="GO:0005886">
    <property type="term" value="C:plasma membrane"/>
    <property type="evidence" value="ECO:0007669"/>
    <property type="project" value="UniProtKB-SubCell"/>
</dbReference>
<evidence type="ECO:0000256" key="7">
    <source>
        <dbReference type="ARBA" id="ARBA00023136"/>
    </source>
</evidence>
<dbReference type="PANTHER" id="PTHR34295">
    <property type="entry name" value="BIOTIN TRANSPORTER BIOY"/>
    <property type="match status" value="1"/>
</dbReference>
<dbReference type="AlphaFoldDB" id="M2XFE3"/>
<accession>M2XFE3</accession>
<keyword evidence="5 9" id="KW-0812">Transmembrane</keyword>
<evidence type="ECO:0000256" key="8">
    <source>
        <dbReference type="PIRNR" id="PIRNR016661"/>
    </source>
</evidence>
<protein>
    <recommendedName>
        <fullName evidence="8">Biotin transporter</fullName>
    </recommendedName>
</protein>
<sequence length="220" mass="22247">MPSSSSASSRPQDSADSALTAPAAARKHSASGRSAGTDLGLIAVFAAFVAVCAVLPAIPVGPLAVPITLQTLAVYLTGLVLGGRRGFLAVALYVVVGLVGLPIFSGFRGGPAVLAGPSAGYIIAFPIAAACVGFLAYAVLRRGVSRGRVLLGLISAALLGGFLITRVFGIPGMMLNGGLTLRDAFLADLIYWPGDLLKLVLAALIAAAVHRAFPRLAARS</sequence>
<organism evidence="10 11">
    <name type="scientific">Kocuria palustris PEL</name>
    <dbReference type="NCBI Taxonomy" id="1236550"/>
    <lineage>
        <taxon>Bacteria</taxon>
        <taxon>Bacillati</taxon>
        <taxon>Actinomycetota</taxon>
        <taxon>Actinomycetes</taxon>
        <taxon>Micrococcales</taxon>
        <taxon>Micrococcaceae</taxon>
        <taxon>Kocuria</taxon>
    </lineage>
</organism>
<feature type="transmembrane region" description="Helical" evidence="9">
    <location>
        <begin position="88"/>
        <end position="107"/>
    </location>
</feature>
<feature type="transmembrane region" description="Helical" evidence="9">
    <location>
        <begin position="119"/>
        <end position="140"/>
    </location>
</feature>
<dbReference type="GO" id="GO:0015225">
    <property type="term" value="F:biotin transmembrane transporter activity"/>
    <property type="evidence" value="ECO:0007669"/>
    <property type="project" value="UniProtKB-UniRule"/>
</dbReference>
<dbReference type="Pfam" id="PF02632">
    <property type="entry name" value="BioY"/>
    <property type="match status" value="1"/>
</dbReference>
<evidence type="ECO:0000313" key="10">
    <source>
        <dbReference type="EMBL" id="EME37821.1"/>
    </source>
</evidence>